<reference evidence="1 2" key="1">
    <citation type="submission" date="2020-05" db="EMBL/GenBank/DDBJ databases">
        <title>Complete genome sequence of Alicycliphilus denitrificans DP3.</title>
        <authorList>
            <person name="Chen X."/>
        </authorList>
    </citation>
    <scope>NUCLEOTIDE SEQUENCE [LARGE SCALE GENOMIC DNA]</scope>
    <source>
        <strain evidence="1 2">DP3</strain>
    </source>
</reference>
<dbReference type="Proteomes" id="UP000500755">
    <property type="component" value="Chromosome"/>
</dbReference>
<sequence length="175" mass="19404">MTEKKQAANWLGPIMPAEKEVRTVPLREKVDWDHLLQLAKTADQPLSAEELSLWKRGVIDGNARMWNVEYVDAGQAALEQREPSHLLAMLDAEIPAPAFLLPIIAEVIRRQSAGTGGRPPSLTELAKKNISEVYSKLLALHMDGKDPHAATVAYLAKIKGVSEKTIERALKKPQR</sequence>
<dbReference type="AlphaFoldDB" id="A0A858ZQI7"/>
<dbReference type="EMBL" id="CP051298">
    <property type="protein sequence ID" value="QKD43058.1"/>
    <property type="molecule type" value="Genomic_DNA"/>
</dbReference>
<dbReference type="RefSeq" id="WP_059400197.1">
    <property type="nucleotide sequence ID" value="NZ_CP051298.1"/>
</dbReference>
<evidence type="ECO:0000313" key="1">
    <source>
        <dbReference type="EMBL" id="QKD43058.1"/>
    </source>
</evidence>
<gene>
    <name evidence="1" type="ORF">HF896_05290</name>
</gene>
<accession>A0A858ZQI7</accession>
<evidence type="ECO:0000313" key="2">
    <source>
        <dbReference type="Proteomes" id="UP000500755"/>
    </source>
</evidence>
<organism evidence="1 2">
    <name type="scientific">Alicycliphilus denitrificans</name>
    <dbReference type="NCBI Taxonomy" id="179636"/>
    <lineage>
        <taxon>Bacteria</taxon>
        <taxon>Pseudomonadati</taxon>
        <taxon>Pseudomonadota</taxon>
        <taxon>Betaproteobacteria</taxon>
        <taxon>Burkholderiales</taxon>
        <taxon>Comamonadaceae</taxon>
        <taxon>Alicycliphilus</taxon>
    </lineage>
</organism>
<name>A0A858ZQI7_9BURK</name>
<proteinExistence type="predicted"/>
<protein>
    <submittedName>
        <fullName evidence="1">Uncharacterized protein</fullName>
    </submittedName>
</protein>